<protein>
    <submittedName>
        <fullName evidence="2">Uncharacterized protein</fullName>
    </submittedName>
</protein>
<dbReference type="AlphaFoldDB" id="A0A562K2P0"/>
<keyword evidence="1" id="KW-0472">Membrane</keyword>
<keyword evidence="1" id="KW-0812">Transmembrane</keyword>
<organism evidence="2 3">
    <name type="scientific">Cytobacillus oceanisediminis</name>
    <dbReference type="NCBI Taxonomy" id="665099"/>
    <lineage>
        <taxon>Bacteria</taxon>
        <taxon>Bacillati</taxon>
        <taxon>Bacillota</taxon>
        <taxon>Bacilli</taxon>
        <taxon>Bacillales</taxon>
        <taxon>Bacillaceae</taxon>
        <taxon>Cytobacillus</taxon>
    </lineage>
</organism>
<feature type="transmembrane region" description="Helical" evidence="1">
    <location>
        <begin position="22"/>
        <end position="42"/>
    </location>
</feature>
<evidence type="ECO:0000313" key="3">
    <source>
        <dbReference type="Proteomes" id="UP000318667"/>
    </source>
</evidence>
<sequence length="45" mass="5039">MSNHTWITPEEIAQRKKLKKRALYISFPILTGAISALVTVLASQL</sequence>
<proteinExistence type="predicted"/>
<name>A0A562K2P0_9BACI</name>
<dbReference type="EMBL" id="VLKI01000002">
    <property type="protein sequence ID" value="TWH89688.1"/>
    <property type="molecule type" value="Genomic_DNA"/>
</dbReference>
<evidence type="ECO:0000256" key="1">
    <source>
        <dbReference type="SAM" id="Phobius"/>
    </source>
</evidence>
<gene>
    <name evidence="2" type="ORF">IQ19_00932</name>
</gene>
<comment type="caution">
    <text evidence="2">The sequence shown here is derived from an EMBL/GenBank/DDBJ whole genome shotgun (WGS) entry which is preliminary data.</text>
</comment>
<keyword evidence="1" id="KW-1133">Transmembrane helix</keyword>
<accession>A0A562K2P0</accession>
<reference evidence="2 3" key="1">
    <citation type="journal article" date="2015" name="Stand. Genomic Sci.">
        <title>Genomic Encyclopedia of Bacterial and Archaeal Type Strains, Phase III: the genomes of soil and plant-associated and newly described type strains.</title>
        <authorList>
            <person name="Whitman W.B."/>
            <person name="Woyke T."/>
            <person name="Klenk H.P."/>
            <person name="Zhou Y."/>
            <person name="Lilburn T.G."/>
            <person name="Beck B.J."/>
            <person name="De Vos P."/>
            <person name="Vandamme P."/>
            <person name="Eisen J.A."/>
            <person name="Garrity G."/>
            <person name="Hugenholtz P."/>
            <person name="Kyrpides N.C."/>
        </authorList>
    </citation>
    <scope>NUCLEOTIDE SEQUENCE [LARGE SCALE GENOMIC DNA]</scope>
    <source>
        <strain evidence="2 3">CGMCC 1.10115</strain>
    </source>
</reference>
<dbReference type="Proteomes" id="UP000318667">
    <property type="component" value="Unassembled WGS sequence"/>
</dbReference>
<evidence type="ECO:0000313" key="2">
    <source>
        <dbReference type="EMBL" id="TWH89688.1"/>
    </source>
</evidence>
<keyword evidence="3" id="KW-1185">Reference proteome</keyword>